<dbReference type="SMART" id="SM00060">
    <property type="entry name" value="FN3"/>
    <property type="match status" value="3"/>
</dbReference>
<evidence type="ECO:0000313" key="3">
    <source>
        <dbReference type="EMBL" id="TWO19606.1"/>
    </source>
</evidence>
<evidence type="ECO:0000313" key="4">
    <source>
        <dbReference type="Proteomes" id="UP000321812"/>
    </source>
</evidence>
<dbReference type="SUPFAM" id="SSF49265">
    <property type="entry name" value="Fibronectin type III"/>
    <property type="match status" value="2"/>
</dbReference>
<feature type="chain" id="PRO_5022207557" evidence="1">
    <location>
        <begin position="24"/>
        <end position="405"/>
    </location>
</feature>
<dbReference type="InterPro" id="IPR013783">
    <property type="entry name" value="Ig-like_fold"/>
</dbReference>
<dbReference type="InterPro" id="IPR003961">
    <property type="entry name" value="FN3_dom"/>
</dbReference>
<dbReference type="AlphaFoldDB" id="A0A562XD54"/>
<name>A0A562XD54_CAMHY</name>
<dbReference type="RefSeq" id="WP_147497336.1">
    <property type="nucleotide sequence ID" value="NZ_VOAP01000016.1"/>
</dbReference>
<dbReference type="Gene3D" id="2.60.40.10">
    <property type="entry name" value="Immunoglobulins"/>
    <property type="match status" value="4"/>
</dbReference>
<dbReference type="PROSITE" id="PS51257">
    <property type="entry name" value="PROKAR_LIPOPROTEIN"/>
    <property type="match status" value="1"/>
</dbReference>
<dbReference type="PROSITE" id="PS50853">
    <property type="entry name" value="FN3"/>
    <property type="match status" value="1"/>
</dbReference>
<evidence type="ECO:0000259" key="2">
    <source>
        <dbReference type="PROSITE" id="PS50853"/>
    </source>
</evidence>
<protein>
    <submittedName>
        <fullName evidence="3">Fibronectin type III domain-containing protein</fullName>
    </submittedName>
</protein>
<organism evidence="3 4">
    <name type="scientific">Campylobacter hyointestinalis</name>
    <dbReference type="NCBI Taxonomy" id="198"/>
    <lineage>
        <taxon>Bacteria</taxon>
        <taxon>Pseudomonadati</taxon>
        <taxon>Campylobacterota</taxon>
        <taxon>Epsilonproteobacteria</taxon>
        <taxon>Campylobacterales</taxon>
        <taxon>Campylobacteraceae</taxon>
        <taxon>Campylobacter</taxon>
    </lineage>
</organism>
<dbReference type="InterPro" id="IPR036116">
    <property type="entry name" value="FN3_sf"/>
</dbReference>
<accession>A0A562XD54</accession>
<sequence length="405" mass="44928">MKKLILNLSALCLMTLISGCAPSSPSKVNPNLPTINSLKTISDMTQIAFEWTPINDESVNGYYLYRSNPNDNNKMGMVAKIKDRFSTHYVDTGLAPSTEYIYDLRTYDKNGNVSNAGQGVVATTAKLIESVSFAQAIYGLPNRVKILWRPHPDARVASYLIERNDISSDKWYHIATVTGRLNAEYIDDGLDPNHNYRYRIFVRTVDGITSAPSQVISAQTKALPNLVTNVSATTNLPKKITLTWDPNTNDDFSHFVVYRSSNKIFPLMKLTETTATEYTDLINENGAQMYYKVTAIDKDGLESPKQQNDVVGSTLTSPKAPYITDANFNGLSIYLSWNSGSDFRSVKYTILKSGPSGDEVLQDITGNEYSDSNIQMGGKYIYKIIGVDEYGINSDASKQAVVEAK</sequence>
<dbReference type="GO" id="GO:0016020">
    <property type="term" value="C:membrane"/>
    <property type="evidence" value="ECO:0007669"/>
    <property type="project" value="UniProtKB-SubCell"/>
</dbReference>
<evidence type="ECO:0000256" key="1">
    <source>
        <dbReference type="SAM" id="SignalP"/>
    </source>
</evidence>
<comment type="caution">
    <text evidence="3">The sequence shown here is derived from an EMBL/GenBank/DDBJ whole genome shotgun (WGS) entry which is preliminary data.</text>
</comment>
<feature type="signal peptide" evidence="1">
    <location>
        <begin position="1"/>
        <end position="23"/>
    </location>
</feature>
<dbReference type="PANTHER" id="PTHR46957">
    <property type="entry name" value="CYTOKINE RECEPTOR"/>
    <property type="match status" value="1"/>
</dbReference>
<feature type="domain" description="Fibronectin type-III" evidence="2">
    <location>
        <begin position="127"/>
        <end position="223"/>
    </location>
</feature>
<dbReference type="CDD" id="cd00063">
    <property type="entry name" value="FN3"/>
    <property type="match status" value="1"/>
</dbReference>
<dbReference type="Proteomes" id="UP000321812">
    <property type="component" value="Unassembled WGS sequence"/>
</dbReference>
<dbReference type="InterPro" id="IPR050713">
    <property type="entry name" value="RTP_Phos/Ushers"/>
</dbReference>
<keyword evidence="1" id="KW-0732">Signal</keyword>
<dbReference type="EMBL" id="VOAP01000016">
    <property type="protein sequence ID" value="TWO19606.1"/>
    <property type="molecule type" value="Genomic_DNA"/>
</dbReference>
<proteinExistence type="predicted"/>
<reference evidence="3 4" key="1">
    <citation type="submission" date="2019-07" db="EMBL/GenBank/DDBJ databases">
        <title>Rapid identification of Enteric Bacteria from Whole Genome Sequences (WGS) using Average Nucleotide Identity (ANI).</title>
        <authorList>
            <person name="Lane C."/>
        </authorList>
    </citation>
    <scope>NUCLEOTIDE SEQUENCE [LARGE SCALE GENOMIC DNA]</scope>
    <source>
        <strain evidence="3 4">D2411</strain>
    </source>
</reference>
<gene>
    <name evidence="3" type="ORF">YZ82_05795</name>
</gene>
<dbReference type="PANTHER" id="PTHR46957:SF3">
    <property type="entry name" value="CYTOKINE RECEPTOR"/>
    <property type="match status" value="1"/>
</dbReference>